<feature type="region of interest" description="Disordered" evidence="1">
    <location>
        <begin position="172"/>
        <end position="228"/>
    </location>
</feature>
<evidence type="ECO:0000256" key="1">
    <source>
        <dbReference type="SAM" id="MobiDB-lite"/>
    </source>
</evidence>
<sequence length="295" mass="29786">MVVLSLLIVGIASLFGPDSAPETGKSIEGRFAAEAESDIEDISAPPAEAATPPAETAAAAAPELSTASMIELAPAAAIPFPISLDPSDAVPERSSVIIGGLPEGASLSAGRPVGNGEWNLAADEIGNLAVTVPPGTTGSHPVRVALIDAQGGVLSDASTTLVVRGEAAVTAADEAGDGEQDPFSAQQNQSSADPVETASVEGETQTSPGAQPQPSSLGQPADDGVAGAASDGKWMVVTTAVNMRAKPASDGQTVIVQPKGKRLRVTENQYGWLKVTDPEGGQGGWIYKNFLKDAE</sequence>
<dbReference type="EMBL" id="MASI01000006">
    <property type="protein sequence ID" value="ODA66729.1"/>
    <property type="molecule type" value="Genomic_DNA"/>
</dbReference>
<feature type="domain" description="SH3b" evidence="2">
    <location>
        <begin position="230"/>
        <end position="295"/>
    </location>
</feature>
<dbReference type="AlphaFoldDB" id="A0A1E2RXE6"/>
<accession>A0A1E2RXE6</accession>
<name>A0A1E2RXE6_9HYPH</name>
<evidence type="ECO:0000259" key="2">
    <source>
        <dbReference type="SMART" id="SM00287"/>
    </source>
</evidence>
<evidence type="ECO:0000313" key="4">
    <source>
        <dbReference type="Proteomes" id="UP000095087"/>
    </source>
</evidence>
<reference evidence="3 4" key="1">
    <citation type="submission" date="2016-07" db="EMBL/GenBank/DDBJ databases">
        <title>Draft genome sequence of Methyloligella halotolerans C2T (VKM B-2706T=CCUG 61687T=DSM 25045T), a halotolerant polyhydroxybutyrate accumulating methylotroph.</title>
        <authorList>
            <person name="Vasilenko O.V."/>
            <person name="Doronina N.V."/>
            <person name="Poroshina M.N."/>
            <person name="Tarlachkov S.V."/>
            <person name="Trotsenko Y.A."/>
        </authorList>
    </citation>
    <scope>NUCLEOTIDE SEQUENCE [LARGE SCALE GENOMIC DNA]</scope>
    <source>
        <strain evidence="3 4">VKM B-2706</strain>
    </source>
</reference>
<comment type="caution">
    <text evidence="3">The sequence shown here is derived from an EMBL/GenBank/DDBJ whole genome shotgun (WGS) entry which is preliminary data.</text>
</comment>
<organism evidence="3 4">
    <name type="scientific">Methyloligella halotolerans</name>
    <dbReference type="NCBI Taxonomy" id="1177755"/>
    <lineage>
        <taxon>Bacteria</taxon>
        <taxon>Pseudomonadati</taxon>
        <taxon>Pseudomonadota</taxon>
        <taxon>Alphaproteobacteria</taxon>
        <taxon>Hyphomicrobiales</taxon>
        <taxon>Hyphomicrobiaceae</taxon>
        <taxon>Methyloligella</taxon>
    </lineage>
</organism>
<gene>
    <name evidence="3" type="ORF">A7A08_02497</name>
</gene>
<keyword evidence="4" id="KW-1185">Reference proteome</keyword>
<dbReference type="InterPro" id="IPR003646">
    <property type="entry name" value="SH3-like_bac-type"/>
</dbReference>
<dbReference type="Proteomes" id="UP000095087">
    <property type="component" value="Unassembled WGS sequence"/>
</dbReference>
<proteinExistence type="predicted"/>
<dbReference type="Pfam" id="PF08239">
    <property type="entry name" value="SH3_3"/>
    <property type="match status" value="1"/>
</dbReference>
<dbReference type="OrthoDB" id="9790951at2"/>
<dbReference type="SMART" id="SM00287">
    <property type="entry name" value="SH3b"/>
    <property type="match status" value="1"/>
</dbReference>
<dbReference type="STRING" id="1177755.A7A08_02497"/>
<dbReference type="Gene3D" id="2.30.30.40">
    <property type="entry name" value="SH3 Domains"/>
    <property type="match status" value="1"/>
</dbReference>
<protein>
    <submittedName>
        <fullName evidence="3">Bacterial SH3 domain protein</fullName>
    </submittedName>
</protein>
<feature type="compositionally biased region" description="Polar residues" evidence="1">
    <location>
        <begin position="202"/>
        <end position="218"/>
    </location>
</feature>
<feature type="compositionally biased region" description="Polar residues" evidence="1">
    <location>
        <begin position="183"/>
        <end position="192"/>
    </location>
</feature>
<dbReference type="RefSeq" id="WP_069095673.1">
    <property type="nucleotide sequence ID" value="NZ_MASI01000006.1"/>
</dbReference>
<evidence type="ECO:0000313" key="3">
    <source>
        <dbReference type="EMBL" id="ODA66729.1"/>
    </source>
</evidence>